<gene>
    <name evidence="1" type="ORF">GCWU000321_00737</name>
</gene>
<keyword evidence="2" id="KW-1185">Reference proteome</keyword>
<dbReference type="HOGENOM" id="CLU_2860499_0_0_9"/>
<sequence length="64" mass="7995">MGIPYRKNRKTEIYKLHNSVSCRTVIYFHYYRTNRSLLPVIRWRYTYRIRFTHPVTCKNIFPLI</sequence>
<dbReference type="Proteomes" id="UP000004736">
    <property type="component" value="Unassembled WGS sequence"/>
</dbReference>
<accession>C9LMI3</accession>
<proteinExistence type="predicted"/>
<dbReference type="EMBL" id="ACIM02000001">
    <property type="protein sequence ID" value="EEW96770.1"/>
    <property type="molecule type" value="Genomic_DNA"/>
</dbReference>
<evidence type="ECO:0000313" key="2">
    <source>
        <dbReference type="Proteomes" id="UP000004736"/>
    </source>
</evidence>
<protein>
    <submittedName>
        <fullName evidence="1">Uncharacterized protein</fullName>
    </submittedName>
</protein>
<comment type="caution">
    <text evidence="1">The sequence shown here is derived from an EMBL/GenBank/DDBJ whole genome shotgun (WGS) entry which is preliminary data.</text>
</comment>
<dbReference type="AlphaFoldDB" id="C9LMI3"/>
<evidence type="ECO:0000313" key="1">
    <source>
        <dbReference type="EMBL" id="EEW96770.1"/>
    </source>
</evidence>
<reference evidence="1" key="1">
    <citation type="submission" date="2009-09" db="EMBL/GenBank/DDBJ databases">
        <authorList>
            <person name="Weinstock G."/>
            <person name="Sodergren E."/>
            <person name="Clifton S."/>
            <person name="Fulton L."/>
            <person name="Fulton B."/>
            <person name="Courtney L."/>
            <person name="Fronick C."/>
            <person name="Harrison M."/>
            <person name="Strong C."/>
            <person name="Farmer C."/>
            <person name="Delahaunty K."/>
            <person name="Markovic C."/>
            <person name="Hall O."/>
            <person name="Minx P."/>
            <person name="Tomlinson C."/>
            <person name="Mitreva M."/>
            <person name="Nelson J."/>
            <person name="Hou S."/>
            <person name="Wollam A."/>
            <person name="Pepin K.H."/>
            <person name="Johnson M."/>
            <person name="Bhonagiri V."/>
            <person name="Nash W.E."/>
            <person name="Warren W."/>
            <person name="Chinwalla A."/>
            <person name="Mardis E.R."/>
            <person name="Wilson R.K."/>
        </authorList>
    </citation>
    <scope>NUCLEOTIDE SEQUENCE [LARGE SCALE GENOMIC DNA]</scope>
    <source>
        <strain evidence="1">DSM 15470</strain>
    </source>
</reference>
<name>C9LMI3_9FIRM</name>
<organism evidence="1 2">
    <name type="scientific">Dialister invisus DSM 15470</name>
    <dbReference type="NCBI Taxonomy" id="592028"/>
    <lineage>
        <taxon>Bacteria</taxon>
        <taxon>Bacillati</taxon>
        <taxon>Bacillota</taxon>
        <taxon>Negativicutes</taxon>
        <taxon>Veillonellales</taxon>
        <taxon>Veillonellaceae</taxon>
        <taxon>Dialister</taxon>
    </lineage>
</organism>
<dbReference type="STRING" id="592028.GCWU000321_00737"/>